<gene>
    <name evidence="1" type="ORF">DS031_01145</name>
</gene>
<organism evidence="1 2">
    <name type="scientific">Bacillus taeanensis</name>
    <dbReference type="NCBI Taxonomy" id="273032"/>
    <lineage>
        <taxon>Bacteria</taxon>
        <taxon>Bacillati</taxon>
        <taxon>Bacillota</taxon>
        <taxon>Bacilli</taxon>
        <taxon>Bacillales</taxon>
        <taxon>Bacillaceae</taxon>
        <taxon>Bacillus</taxon>
    </lineage>
</organism>
<dbReference type="Proteomes" id="UP000253314">
    <property type="component" value="Unassembled WGS sequence"/>
</dbReference>
<dbReference type="Pfam" id="PF14156">
    <property type="entry name" value="AbbA_antirepres"/>
    <property type="match status" value="1"/>
</dbReference>
<keyword evidence="2" id="KW-1185">Reference proteome</keyword>
<sequence>MSSIKSFSLSNEEKELLIDSLFSQKYVIEVISSMISDLENQAVMDEEKLKKLSVLFDRLKENGF</sequence>
<dbReference type="InterPro" id="IPR025446">
    <property type="entry name" value="Antirep_AbbA"/>
</dbReference>
<dbReference type="Gene3D" id="1.10.287.3030">
    <property type="match status" value="1"/>
</dbReference>
<dbReference type="AlphaFoldDB" id="A0A366Y4R7"/>
<accession>A0A366Y4R7</accession>
<evidence type="ECO:0000313" key="1">
    <source>
        <dbReference type="EMBL" id="RBW71384.1"/>
    </source>
</evidence>
<reference evidence="1 2" key="1">
    <citation type="submission" date="2018-07" db="EMBL/GenBank/DDBJ databases">
        <title>Lottiidibacillus patelloidae gen. nov., sp. nov., isolated from the intestinal tract of a marine limpet and the reclassification of B. taeanensis BH030017T, B. algicola KMM 3737T and B. hwajinpoensis SW-72T as genus Lottiidibacillus.</title>
        <authorList>
            <person name="Liu R."/>
            <person name="Huang Z."/>
        </authorList>
    </citation>
    <scope>NUCLEOTIDE SEQUENCE [LARGE SCALE GENOMIC DNA]</scope>
    <source>
        <strain evidence="1 2">BH030017</strain>
    </source>
</reference>
<name>A0A366Y4R7_9BACI</name>
<comment type="caution">
    <text evidence="1">The sequence shown here is derived from an EMBL/GenBank/DDBJ whole genome shotgun (WGS) entry which is preliminary data.</text>
</comment>
<proteinExistence type="predicted"/>
<dbReference type="OrthoDB" id="2972529at2"/>
<dbReference type="EMBL" id="QOCW01000001">
    <property type="protein sequence ID" value="RBW71384.1"/>
    <property type="molecule type" value="Genomic_DNA"/>
</dbReference>
<protein>
    <submittedName>
        <fullName evidence="1">Antirepressor AbbA</fullName>
    </submittedName>
</protein>
<dbReference type="RefSeq" id="WP_113804090.1">
    <property type="nucleotide sequence ID" value="NZ_QOCW01000001.1"/>
</dbReference>
<evidence type="ECO:0000313" key="2">
    <source>
        <dbReference type="Proteomes" id="UP000253314"/>
    </source>
</evidence>